<evidence type="ECO:0000313" key="7">
    <source>
        <dbReference type="EnsemblMetazoa" id="G17091.4:cds"/>
    </source>
</evidence>
<keyword evidence="4" id="KW-0732">Signal</keyword>
<sequence>MCSQVVETNILMEIVNVYLIDKSETCLNATRNCKYGQIGQKMKWLLSVTFVSCLRVGVGSQLQACGSALTDILSLVCRNQFHAPAKRISDPMVNDIEELARYKRSRQFAVAQKRGGVVEECCFSSCSYENLLLYCSQSVDPLDVFTAARVGSSSTTTQRPITTTSTPTATTTPLSVLTVTGHKPEDQAELDEKAAAAAAWALSRRWFYVNRLGRFRGQVGRRIINM</sequence>
<dbReference type="SUPFAM" id="SSF56994">
    <property type="entry name" value="Insulin-like"/>
    <property type="match status" value="1"/>
</dbReference>
<dbReference type="SMART" id="SM00078">
    <property type="entry name" value="IlGF"/>
    <property type="match status" value="1"/>
</dbReference>
<dbReference type="PANTHER" id="PTHR46886:SF1">
    <property type="entry name" value="INSULIN-LIKE GROWTH FACTOR II"/>
    <property type="match status" value="1"/>
</dbReference>
<evidence type="ECO:0000256" key="5">
    <source>
        <dbReference type="RuleBase" id="RU000406"/>
    </source>
</evidence>
<accession>A0A8W8J6V6</accession>
<dbReference type="GO" id="GO:0005179">
    <property type="term" value="F:hormone activity"/>
    <property type="evidence" value="ECO:0007669"/>
    <property type="project" value="InterPro"/>
</dbReference>
<dbReference type="GO" id="GO:0045944">
    <property type="term" value="P:positive regulation of transcription by RNA polymerase II"/>
    <property type="evidence" value="ECO:0007669"/>
    <property type="project" value="TreeGrafter"/>
</dbReference>
<dbReference type="GO" id="GO:0005615">
    <property type="term" value="C:extracellular space"/>
    <property type="evidence" value="ECO:0007669"/>
    <property type="project" value="TreeGrafter"/>
</dbReference>
<evidence type="ECO:0000259" key="6">
    <source>
        <dbReference type="SMART" id="SM00078"/>
    </source>
</evidence>
<dbReference type="AlphaFoldDB" id="A0A8W8J6V6"/>
<dbReference type="GO" id="GO:0005159">
    <property type="term" value="F:insulin-like growth factor receptor binding"/>
    <property type="evidence" value="ECO:0007669"/>
    <property type="project" value="TreeGrafter"/>
</dbReference>
<evidence type="ECO:0000256" key="3">
    <source>
        <dbReference type="ARBA" id="ARBA00022525"/>
    </source>
</evidence>
<dbReference type="Proteomes" id="UP000005408">
    <property type="component" value="Unassembled WGS sequence"/>
</dbReference>
<evidence type="ECO:0000313" key="8">
    <source>
        <dbReference type="Proteomes" id="UP000005408"/>
    </source>
</evidence>
<dbReference type="InterPro" id="IPR036438">
    <property type="entry name" value="Insulin-like_sf"/>
</dbReference>
<dbReference type="Pfam" id="PF00049">
    <property type="entry name" value="Insulin"/>
    <property type="match status" value="1"/>
</dbReference>
<dbReference type="EnsemblMetazoa" id="G17091.4">
    <property type="protein sequence ID" value="G17091.4:cds"/>
    <property type="gene ID" value="G17091"/>
</dbReference>
<dbReference type="InterPro" id="IPR022352">
    <property type="entry name" value="Ins/IGF/rlx"/>
</dbReference>
<dbReference type="GO" id="GO:0051147">
    <property type="term" value="P:regulation of muscle cell differentiation"/>
    <property type="evidence" value="ECO:0007669"/>
    <property type="project" value="TreeGrafter"/>
</dbReference>
<dbReference type="InterPro" id="IPR016179">
    <property type="entry name" value="Insulin-like"/>
</dbReference>
<dbReference type="PANTHER" id="PTHR46886">
    <property type="entry name" value="INSULIN-LIKE GROWTH FACTOR II"/>
    <property type="match status" value="1"/>
</dbReference>
<dbReference type="GO" id="GO:0046628">
    <property type="term" value="P:positive regulation of insulin receptor signaling pathway"/>
    <property type="evidence" value="ECO:0007669"/>
    <property type="project" value="TreeGrafter"/>
</dbReference>
<evidence type="ECO:0000256" key="2">
    <source>
        <dbReference type="ARBA" id="ARBA00009034"/>
    </source>
</evidence>
<dbReference type="GO" id="GO:0008083">
    <property type="term" value="F:growth factor activity"/>
    <property type="evidence" value="ECO:0007669"/>
    <property type="project" value="TreeGrafter"/>
</dbReference>
<keyword evidence="3 5" id="KW-0964">Secreted</keyword>
<dbReference type="GO" id="GO:0043539">
    <property type="term" value="F:protein serine/threonine kinase activator activity"/>
    <property type="evidence" value="ECO:0007669"/>
    <property type="project" value="TreeGrafter"/>
</dbReference>
<organism evidence="7 8">
    <name type="scientific">Magallana gigas</name>
    <name type="common">Pacific oyster</name>
    <name type="synonym">Crassostrea gigas</name>
    <dbReference type="NCBI Taxonomy" id="29159"/>
    <lineage>
        <taxon>Eukaryota</taxon>
        <taxon>Metazoa</taxon>
        <taxon>Spiralia</taxon>
        <taxon>Lophotrochozoa</taxon>
        <taxon>Mollusca</taxon>
        <taxon>Bivalvia</taxon>
        <taxon>Autobranchia</taxon>
        <taxon>Pteriomorphia</taxon>
        <taxon>Ostreida</taxon>
        <taxon>Ostreoidea</taxon>
        <taxon>Ostreidae</taxon>
        <taxon>Magallana</taxon>
    </lineage>
</organism>
<proteinExistence type="inferred from homology"/>
<dbReference type="PRINTS" id="PR00276">
    <property type="entry name" value="INSULINFAMLY"/>
</dbReference>
<dbReference type="GO" id="GO:0043410">
    <property type="term" value="P:positive regulation of MAPK cascade"/>
    <property type="evidence" value="ECO:0007669"/>
    <property type="project" value="TreeGrafter"/>
</dbReference>
<dbReference type="GO" id="GO:1905564">
    <property type="term" value="P:positive regulation of vascular endothelial cell proliferation"/>
    <property type="evidence" value="ECO:0007669"/>
    <property type="project" value="TreeGrafter"/>
</dbReference>
<name>A0A8W8J6V6_MAGGI</name>
<comment type="subcellular location">
    <subcellularLocation>
        <location evidence="1 5">Secreted</location>
    </subcellularLocation>
</comment>
<dbReference type="Gene3D" id="1.10.100.10">
    <property type="entry name" value="Insulin-like"/>
    <property type="match status" value="1"/>
</dbReference>
<evidence type="ECO:0000256" key="1">
    <source>
        <dbReference type="ARBA" id="ARBA00004613"/>
    </source>
</evidence>
<comment type="similarity">
    <text evidence="2 5">Belongs to the insulin family.</text>
</comment>
<feature type="domain" description="Insulin-like" evidence="6">
    <location>
        <begin position="62"/>
        <end position="135"/>
    </location>
</feature>
<keyword evidence="8" id="KW-1185">Reference proteome</keyword>
<dbReference type="PROSITE" id="PS00262">
    <property type="entry name" value="INSULIN"/>
    <property type="match status" value="1"/>
</dbReference>
<reference evidence="7" key="1">
    <citation type="submission" date="2022-08" db="UniProtKB">
        <authorList>
            <consortium name="EnsemblMetazoa"/>
        </authorList>
    </citation>
    <scope>IDENTIFICATION</scope>
    <source>
        <strain evidence="7">05x7-T-G4-1.051#20</strain>
    </source>
</reference>
<dbReference type="InterPro" id="IPR022353">
    <property type="entry name" value="Insulin_CS"/>
</dbReference>
<protein>
    <recommendedName>
        <fullName evidence="6">Insulin-like domain-containing protein</fullName>
    </recommendedName>
</protein>
<evidence type="ECO:0000256" key="4">
    <source>
        <dbReference type="ARBA" id="ARBA00022729"/>
    </source>
</evidence>